<comment type="similarity">
    <text evidence="2">Belongs to the TACC family.</text>
</comment>
<dbReference type="GO" id="GO:0007052">
    <property type="term" value="P:mitotic spindle organization"/>
    <property type="evidence" value="ECO:0007669"/>
    <property type="project" value="InterPro"/>
</dbReference>
<comment type="subcellular location">
    <subcellularLocation>
        <location evidence="1">Cytoplasm</location>
        <location evidence="1">Cytoskeleton</location>
    </subcellularLocation>
</comment>
<dbReference type="InterPro" id="IPR007707">
    <property type="entry name" value="TACC_C"/>
</dbReference>
<proteinExistence type="inferred from homology"/>
<accession>A0A481DCS2</accession>
<dbReference type="PANTHER" id="PTHR13924">
    <property type="entry name" value="TRANSFORMING ACIDIC COILED-COIL CONTAINING PROTEIN 1/2"/>
    <property type="match status" value="1"/>
</dbReference>
<feature type="region of interest" description="Disordered" evidence="8">
    <location>
        <begin position="45"/>
        <end position="76"/>
    </location>
</feature>
<evidence type="ECO:0000256" key="8">
    <source>
        <dbReference type="SAM" id="MobiDB-lite"/>
    </source>
</evidence>
<organism evidence="10">
    <name type="scientific">Sus scrofa</name>
    <name type="common">Pig</name>
    <dbReference type="NCBI Taxonomy" id="9823"/>
    <lineage>
        <taxon>Eukaryota</taxon>
        <taxon>Metazoa</taxon>
        <taxon>Chordata</taxon>
        <taxon>Craniata</taxon>
        <taxon>Vertebrata</taxon>
        <taxon>Euteleostomi</taxon>
        <taxon>Mammalia</taxon>
        <taxon>Eutheria</taxon>
        <taxon>Laurasiatheria</taxon>
        <taxon>Artiodactyla</taxon>
        <taxon>Suina</taxon>
        <taxon>Suidae</taxon>
        <taxon>Sus</taxon>
    </lineage>
</organism>
<dbReference type="InterPro" id="IPR057663">
    <property type="entry name" value="TACC3_Aurora-A_bind"/>
</dbReference>
<protein>
    <submittedName>
        <fullName evidence="10">Transforming acidic coiled-coil-containing protein 3 isoform X2-like</fullName>
    </submittedName>
</protein>
<dbReference type="AlphaFoldDB" id="A0A481DCS2"/>
<sequence length="273" mass="28848">MRPGVEPTSSWIQVRFVSRAPHQKLPTGHSWLSCLRVLSVPCGAQHGPQNHPGPGILSQGRQPRFPAKGRLGGGGAAPASGVLGAPATASLSVLGTGAEVDYLEQFGASSFKDSALRKQSLYLKFDPLLQDSPRRPAPTGPKPSSACGMDAPSSGSAPEAALLDLDFLEAPALPALGPAPSDLGPGGPLLPVGPIVDVLQYSQRDLDAAVEATQKENAELRSRCTELQEKVLEMGKIMDRFEETVYQAMGECGDRPFSWQPFPPPACRPWPLG</sequence>
<feature type="coiled-coil region" evidence="7">
    <location>
        <begin position="203"/>
        <end position="230"/>
    </location>
</feature>
<dbReference type="PANTHER" id="PTHR13924:SF4">
    <property type="entry name" value="TRANSFORMING ACIDIC COILED-COIL-CONTAINING PROTEIN 3"/>
    <property type="match status" value="1"/>
</dbReference>
<dbReference type="EMBL" id="DQIR01157312">
    <property type="protein sequence ID" value="HDB12789.1"/>
    <property type="molecule type" value="Transcribed_RNA"/>
</dbReference>
<evidence type="ECO:0000256" key="4">
    <source>
        <dbReference type="ARBA" id="ARBA00022553"/>
    </source>
</evidence>
<evidence type="ECO:0000256" key="1">
    <source>
        <dbReference type="ARBA" id="ARBA00004245"/>
    </source>
</evidence>
<name>A0A481DCS2_PIG</name>
<dbReference type="GO" id="GO:0005856">
    <property type="term" value="C:cytoskeleton"/>
    <property type="evidence" value="ECO:0007669"/>
    <property type="project" value="UniProtKB-SubCell"/>
</dbReference>
<evidence type="ECO:0000256" key="3">
    <source>
        <dbReference type="ARBA" id="ARBA00022490"/>
    </source>
</evidence>
<evidence type="ECO:0000259" key="9">
    <source>
        <dbReference type="Pfam" id="PF05010"/>
    </source>
</evidence>
<dbReference type="Pfam" id="PF05010">
    <property type="entry name" value="TACC_C"/>
    <property type="match status" value="1"/>
</dbReference>
<reference evidence="10" key="1">
    <citation type="journal article" date="2019" name="PeerJ">
        <title>Genes of the pig, Sus scrofa, reconstructed with EvidentialGene.</title>
        <authorList>
            <person name="Gilbert D.G."/>
        </authorList>
    </citation>
    <scope>NUCLEOTIDE SEQUENCE</scope>
</reference>
<evidence type="ECO:0000256" key="2">
    <source>
        <dbReference type="ARBA" id="ARBA00009423"/>
    </source>
</evidence>
<keyword evidence="6" id="KW-0206">Cytoskeleton</keyword>
<evidence type="ECO:0000256" key="6">
    <source>
        <dbReference type="ARBA" id="ARBA00023212"/>
    </source>
</evidence>
<keyword evidence="4" id="KW-0597">Phosphoprotein</keyword>
<feature type="region of interest" description="Disordered" evidence="8">
    <location>
        <begin position="127"/>
        <end position="157"/>
    </location>
</feature>
<dbReference type="EMBL" id="DQIR01324528">
    <property type="protein sequence ID" value="HDC80002.1"/>
    <property type="molecule type" value="Transcribed_RNA"/>
</dbReference>
<dbReference type="EMBL" id="DQIR01157311">
    <property type="protein sequence ID" value="HDB12788.1"/>
    <property type="molecule type" value="Transcribed_RNA"/>
</dbReference>
<evidence type="ECO:0000256" key="7">
    <source>
        <dbReference type="SAM" id="Coils"/>
    </source>
</evidence>
<keyword evidence="3" id="KW-0963">Cytoplasm</keyword>
<evidence type="ECO:0000256" key="5">
    <source>
        <dbReference type="ARBA" id="ARBA00023054"/>
    </source>
</evidence>
<feature type="domain" description="Transforming acidic coiled-coil-containing protein C-terminal" evidence="9">
    <location>
        <begin position="201"/>
        <end position="251"/>
    </location>
</feature>
<dbReference type="Pfam" id="PF25777">
    <property type="entry name" value="Aurora-A_bind_TACC3"/>
    <property type="match status" value="1"/>
</dbReference>
<evidence type="ECO:0000313" key="10">
    <source>
        <dbReference type="EMBL" id="HDC80002.1"/>
    </source>
</evidence>
<dbReference type="InterPro" id="IPR039915">
    <property type="entry name" value="TACC"/>
</dbReference>
<keyword evidence="5 7" id="KW-0175">Coiled coil</keyword>